<proteinExistence type="predicted"/>
<evidence type="ECO:0000313" key="2">
    <source>
        <dbReference type="Proteomes" id="UP000199800"/>
    </source>
</evidence>
<dbReference type="STRING" id="29364.SAMN04487772_10344"/>
<accession>A0A1H9Z7S7</accession>
<dbReference type="Gene3D" id="1.10.1200.10">
    <property type="entry name" value="ACP-like"/>
    <property type="match status" value="1"/>
</dbReference>
<dbReference type="AlphaFoldDB" id="A0A1H9Z7S7"/>
<name>A0A1H9Z7S7_9FIRM</name>
<dbReference type="InterPro" id="IPR036736">
    <property type="entry name" value="ACP-like_sf"/>
</dbReference>
<dbReference type="RefSeq" id="WP_092476058.1">
    <property type="nucleotide sequence ID" value="NZ_FOHN01000003.1"/>
</dbReference>
<organism evidence="1 2">
    <name type="scientific">[Clostridium] polysaccharolyticum</name>
    <dbReference type="NCBI Taxonomy" id="29364"/>
    <lineage>
        <taxon>Bacteria</taxon>
        <taxon>Bacillati</taxon>
        <taxon>Bacillota</taxon>
        <taxon>Clostridia</taxon>
        <taxon>Lachnospirales</taxon>
        <taxon>Lachnospiraceae</taxon>
    </lineage>
</organism>
<dbReference type="EMBL" id="FOHN01000003">
    <property type="protein sequence ID" value="SES77583.1"/>
    <property type="molecule type" value="Genomic_DNA"/>
</dbReference>
<evidence type="ECO:0000313" key="1">
    <source>
        <dbReference type="EMBL" id="SES77583.1"/>
    </source>
</evidence>
<sequence length="74" mass="8742">MEREDIRKFIEEQTLIKIESDKELLFTSGKIGQEFFTYLIIMLEDYFGIAFPDPVLEIENFDSVEKMVKMAKSI</sequence>
<keyword evidence="2" id="KW-1185">Reference proteome</keyword>
<dbReference type="Proteomes" id="UP000199800">
    <property type="component" value="Unassembled WGS sequence"/>
</dbReference>
<evidence type="ECO:0008006" key="3">
    <source>
        <dbReference type="Google" id="ProtNLM"/>
    </source>
</evidence>
<protein>
    <recommendedName>
        <fullName evidence="3">Phosphopantetheine attachment site</fullName>
    </recommendedName>
</protein>
<reference evidence="1 2" key="1">
    <citation type="submission" date="2016-10" db="EMBL/GenBank/DDBJ databases">
        <authorList>
            <person name="de Groot N.N."/>
        </authorList>
    </citation>
    <scope>NUCLEOTIDE SEQUENCE [LARGE SCALE GENOMIC DNA]</scope>
    <source>
        <strain evidence="1 2">DSM 1801</strain>
    </source>
</reference>
<gene>
    <name evidence="1" type="ORF">SAMN04487772_10344</name>
</gene>
<dbReference type="OrthoDB" id="1495744at2"/>